<evidence type="ECO:0000313" key="14">
    <source>
        <dbReference type="Proteomes" id="UP000297910"/>
    </source>
</evidence>
<evidence type="ECO:0000313" key="13">
    <source>
        <dbReference type="EMBL" id="TGO22829.1"/>
    </source>
</evidence>
<dbReference type="Pfam" id="PF00264">
    <property type="entry name" value="Tyrosinase"/>
    <property type="match status" value="1"/>
</dbReference>
<reference evidence="13 14" key="1">
    <citation type="submission" date="2017-12" db="EMBL/GenBank/DDBJ databases">
        <title>Comparative genomics of Botrytis spp.</title>
        <authorList>
            <person name="Valero-Jimenez C.A."/>
            <person name="Tapia P."/>
            <person name="Veloso J."/>
            <person name="Silva-Moreno E."/>
            <person name="Staats M."/>
            <person name="Valdes J.H."/>
            <person name="Van Kan J.A.L."/>
        </authorList>
    </citation>
    <scope>NUCLEOTIDE SEQUENCE [LARGE SCALE GENOMIC DNA]</scope>
    <source>
        <strain evidence="13 14">Bp0003</strain>
    </source>
</reference>
<dbReference type="SUPFAM" id="SSF48056">
    <property type="entry name" value="Di-copper centre-containing domain"/>
    <property type="match status" value="1"/>
</dbReference>
<dbReference type="EMBL" id="PQXI01000153">
    <property type="protein sequence ID" value="TGO22829.1"/>
    <property type="molecule type" value="Genomic_DNA"/>
</dbReference>
<keyword evidence="6" id="KW-0186">Copper</keyword>
<dbReference type="GO" id="GO:0046872">
    <property type="term" value="F:metal ion binding"/>
    <property type="evidence" value="ECO:0007669"/>
    <property type="project" value="UniProtKB-KW"/>
</dbReference>
<proteinExistence type="inferred from homology"/>
<evidence type="ECO:0000256" key="10">
    <source>
        <dbReference type="ARBA" id="ARBA00048881"/>
    </source>
</evidence>
<comment type="catalytic activity">
    <reaction evidence="10">
        <text>L-tyrosine + O2 = L-dopaquinone + H2O</text>
        <dbReference type="Rhea" id="RHEA:18117"/>
        <dbReference type="ChEBI" id="CHEBI:15377"/>
        <dbReference type="ChEBI" id="CHEBI:15379"/>
        <dbReference type="ChEBI" id="CHEBI:57924"/>
        <dbReference type="ChEBI" id="CHEBI:58315"/>
        <dbReference type="EC" id="1.14.18.1"/>
    </reaction>
</comment>
<dbReference type="EC" id="1.14.18.1" evidence="3"/>
<dbReference type="PANTHER" id="PTHR11474:SF76">
    <property type="entry name" value="SHKT DOMAIN-CONTAINING PROTEIN"/>
    <property type="match status" value="1"/>
</dbReference>
<dbReference type="PANTHER" id="PTHR11474">
    <property type="entry name" value="TYROSINASE FAMILY MEMBER"/>
    <property type="match status" value="1"/>
</dbReference>
<evidence type="ECO:0000256" key="3">
    <source>
        <dbReference type="ARBA" id="ARBA00011906"/>
    </source>
</evidence>
<keyword evidence="8" id="KW-0470">Melanin biosynthesis</keyword>
<comment type="similarity">
    <text evidence="2">Belongs to the tyrosinase family.</text>
</comment>
<evidence type="ECO:0000256" key="6">
    <source>
        <dbReference type="ARBA" id="ARBA00023008"/>
    </source>
</evidence>
<dbReference type="Proteomes" id="UP000297910">
    <property type="component" value="Unassembled WGS sequence"/>
</dbReference>
<dbReference type="InterPro" id="IPR041640">
    <property type="entry name" value="Tyrosinase_C"/>
</dbReference>
<comment type="caution">
    <text evidence="13">The sequence shown here is derived from an EMBL/GenBank/DDBJ whole genome shotgun (WGS) entry which is preliminary data.</text>
</comment>
<keyword evidence="7" id="KW-0503">Monooxygenase</keyword>
<keyword evidence="4" id="KW-0479">Metal-binding</keyword>
<evidence type="ECO:0000256" key="4">
    <source>
        <dbReference type="ARBA" id="ARBA00022723"/>
    </source>
</evidence>
<dbReference type="Gene3D" id="1.10.1280.10">
    <property type="entry name" value="Di-copper center containing domain from catechol oxidase"/>
    <property type="match status" value="1"/>
</dbReference>
<feature type="domain" description="Tyrosinase C-terminal" evidence="12">
    <location>
        <begin position="261"/>
        <end position="301"/>
    </location>
</feature>
<name>A0A4Z1FHV4_9HELO</name>
<comment type="catalytic activity">
    <reaction evidence="9">
        <text>2 L-dopa + O2 = 2 L-dopaquinone + 2 H2O</text>
        <dbReference type="Rhea" id="RHEA:34287"/>
        <dbReference type="ChEBI" id="CHEBI:15377"/>
        <dbReference type="ChEBI" id="CHEBI:15379"/>
        <dbReference type="ChEBI" id="CHEBI:57504"/>
        <dbReference type="ChEBI" id="CHEBI:57924"/>
        <dbReference type="EC" id="1.14.18.1"/>
    </reaction>
</comment>
<accession>A0A4Z1FHV4</accession>
<protein>
    <recommendedName>
        <fullName evidence="3">tyrosinase</fullName>
        <ecNumber evidence="3">1.14.18.1</ecNumber>
    </recommendedName>
</protein>
<dbReference type="AlphaFoldDB" id="A0A4Z1FHV4"/>
<dbReference type="GO" id="GO:0042438">
    <property type="term" value="P:melanin biosynthetic process"/>
    <property type="evidence" value="ECO:0007669"/>
    <property type="project" value="UniProtKB-KW"/>
</dbReference>
<dbReference type="GO" id="GO:0004503">
    <property type="term" value="F:tyrosinase activity"/>
    <property type="evidence" value="ECO:0007669"/>
    <property type="project" value="UniProtKB-EC"/>
</dbReference>
<evidence type="ECO:0000256" key="2">
    <source>
        <dbReference type="ARBA" id="ARBA00009928"/>
    </source>
</evidence>
<evidence type="ECO:0000256" key="7">
    <source>
        <dbReference type="ARBA" id="ARBA00023033"/>
    </source>
</evidence>
<dbReference type="InterPro" id="IPR008922">
    <property type="entry name" value="Di-copper_centre_dom_sf"/>
</dbReference>
<comment type="cofactor">
    <cofactor evidence="1">
        <name>Cu(2+)</name>
        <dbReference type="ChEBI" id="CHEBI:29036"/>
    </cofactor>
</comment>
<dbReference type="InterPro" id="IPR050316">
    <property type="entry name" value="Tyrosinase/Hemocyanin"/>
</dbReference>
<evidence type="ECO:0000259" key="11">
    <source>
        <dbReference type="Pfam" id="PF00264"/>
    </source>
</evidence>
<evidence type="ECO:0000256" key="1">
    <source>
        <dbReference type="ARBA" id="ARBA00001973"/>
    </source>
</evidence>
<dbReference type="InterPro" id="IPR002227">
    <property type="entry name" value="Tyrosinase_Cu-bd"/>
</dbReference>
<sequence>MGTNTANEDLAQDPTTLRFLNAVILGTSQPDIVNEDMGTEGSMSMIYSMSFKATSFYNMAIQVSPDSSLENSHGAIHVAIGDPYGHMSQLSHSAFDLIFWLHHANVDRHFIIWQAIYPNVWMLPESDLICNFTIAPGGHPGHRMLLATRTLGYSYASVPDTIITNATELSANVTANINVLYNPEGVFSSPKRKRDENREWSVAIQALSKALGERSTIRLYTEDSTPVVSFMCCHPLVANGGNPPGLTYQNGFTSVDAVKAVGTSDIDDVGDYLKANLRWTVKKMDGTVLPTEQVSSLLITVQDEIVTHPAVETELPVYGTKTLHPEITSGKAGGASS</sequence>
<dbReference type="Pfam" id="PF18132">
    <property type="entry name" value="Tyrosinase_C"/>
    <property type="match status" value="1"/>
</dbReference>
<keyword evidence="14" id="KW-1185">Reference proteome</keyword>
<gene>
    <name evidence="13" type="ORF">BPAE_0153g00050</name>
</gene>
<evidence type="ECO:0000256" key="9">
    <source>
        <dbReference type="ARBA" id="ARBA00048233"/>
    </source>
</evidence>
<feature type="domain" description="Tyrosinase copper-binding" evidence="11">
    <location>
        <begin position="32"/>
        <end position="115"/>
    </location>
</feature>
<keyword evidence="5" id="KW-0560">Oxidoreductase</keyword>
<evidence type="ECO:0000259" key="12">
    <source>
        <dbReference type="Pfam" id="PF18132"/>
    </source>
</evidence>
<evidence type="ECO:0000256" key="8">
    <source>
        <dbReference type="ARBA" id="ARBA00023101"/>
    </source>
</evidence>
<evidence type="ECO:0000256" key="5">
    <source>
        <dbReference type="ARBA" id="ARBA00023002"/>
    </source>
</evidence>
<organism evidence="13 14">
    <name type="scientific">Botrytis paeoniae</name>
    <dbReference type="NCBI Taxonomy" id="278948"/>
    <lineage>
        <taxon>Eukaryota</taxon>
        <taxon>Fungi</taxon>
        <taxon>Dikarya</taxon>
        <taxon>Ascomycota</taxon>
        <taxon>Pezizomycotina</taxon>
        <taxon>Leotiomycetes</taxon>
        <taxon>Helotiales</taxon>
        <taxon>Sclerotiniaceae</taxon>
        <taxon>Botrytis</taxon>
    </lineage>
</organism>